<dbReference type="InterPro" id="IPR047347">
    <property type="entry name" value="YvaQ-like_sensor"/>
</dbReference>
<dbReference type="Pfam" id="PF00672">
    <property type="entry name" value="HAMP"/>
    <property type="match status" value="1"/>
</dbReference>
<evidence type="ECO:0000256" key="7">
    <source>
        <dbReference type="PROSITE-ProRule" id="PRU00284"/>
    </source>
</evidence>
<dbReference type="CDD" id="cd19411">
    <property type="entry name" value="MCP2201-like_sensor"/>
    <property type="match status" value="1"/>
</dbReference>
<name>A0ABQ6FB39_9RHOO</name>
<evidence type="ECO:0000256" key="1">
    <source>
        <dbReference type="ARBA" id="ARBA00004141"/>
    </source>
</evidence>
<dbReference type="PANTHER" id="PTHR32089:SF119">
    <property type="entry name" value="METHYL-ACCEPTING CHEMOTAXIS PROTEIN CTPL"/>
    <property type="match status" value="1"/>
</dbReference>
<evidence type="ECO:0000256" key="4">
    <source>
        <dbReference type="ARBA" id="ARBA00023136"/>
    </source>
</evidence>
<evidence type="ECO:0000256" key="2">
    <source>
        <dbReference type="ARBA" id="ARBA00022692"/>
    </source>
</evidence>
<dbReference type="PROSITE" id="PS50885">
    <property type="entry name" value="HAMP"/>
    <property type="match status" value="1"/>
</dbReference>
<keyword evidence="2 9" id="KW-0812">Transmembrane</keyword>
<dbReference type="Proteomes" id="UP001157167">
    <property type="component" value="Unassembled WGS sequence"/>
</dbReference>
<gene>
    <name evidence="12" type="ORF">GCM10007933_13060</name>
</gene>
<dbReference type="Pfam" id="PF12729">
    <property type="entry name" value="4HB_MCP_1"/>
    <property type="match status" value="1"/>
</dbReference>
<dbReference type="InterPro" id="IPR024478">
    <property type="entry name" value="HlyB_4HB_MCP"/>
</dbReference>
<evidence type="ECO:0000259" key="10">
    <source>
        <dbReference type="PROSITE" id="PS50111"/>
    </source>
</evidence>
<dbReference type="PANTHER" id="PTHR32089">
    <property type="entry name" value="METHYL-ACCEPTING CHEMOTAXIS PROTEIN MCPB"/>
    <property type="match status" value="1"/>
</dbReference>
<keyword evidence="13" id="KW-1185">Reference proteome</keyword>
<dbReference type="EMBL" id="BSPX01000014">
    <property type="protein sequence ID" value="GLT21852.1"/>
    <property type="molecule type" value="Genomic_DNA"/>
</dbReference>
<evidence type="ECO:0000256" key="8">
    <source>
        <dbReference type="SAM" id="Coils"/>
    </source>
</evidence>
<organism evidence="12 13">
    <name type="scientific">Zoogloea oryzae</name>
    <dbReference type="NCBI Taxonomy" id="310767"/>
    <lineage>
        <taxon>Bacteria</taxon>
        <taxon>Pseudomonadati</taxon>
        <taxon>Pseudomonadota</taxon>
        <taxon>Betaproteobacteria</taxon>
        <taxon>Rhodocyclales</taxon>
        <taxon>Zoogloeaceae</taxon>
        <taxon>Zoogloea</taxon>
    </lineage>
</organism>
<dbReference type="SUPFAM" id="SSF58104">
    <property type="entry name" value="Methyl-accepting chemotaxis protein (MCP) signaling domain"/>
    <property type="match status" value="1"/>
</dbReference>
<dbReference type="SMART" id="SM00283">
    <property type="entry name" value="MA"/>
    <property type="match status" value="1"/>
</dbReference>
<comment type="subcellular location">
    <subcellularLocation>
        <location evidence="1">Membrane</location>
        <topology evidence="1">Multi-pass membrane protein</topology>
    </subcellularLocation>
</comment>
<dbReference type="RefSeq" id="WP_284187238.1">
    <property type="nucleotide sequence ID" value="NZ_BSPX01000014.1"/>
</dbReference>
<dbReference type="PRINTS" id="PR00260">
    <property type="entry name" value="CHEMTRNSDUCR"/>
</dbReference>
<comment type="similarity">
    <text evidence="6">Belongs to the methyl-accepting chemotaxis (MCP) protein family.</text>
</comment>
<feature type="coiled-coil region" evidence="8">
    <location>
        <begin position="343"/>
        <end position="370"/>
    </location>
</feature>
<dbReference type="InterPro" id="IPR004089">
    <property type="entry name" value="MCPsignal_dom"/>
</dbReference>
<dbReference type="InterPro" id="IPR004090">
    <property type="entry name" value="Chemotax_Me-accpt_rcpt"/>
</dbReference>
<keyword evidence="3 9" id="KW-1133">Transmembrane helix</keyword>
<dbReference type="SMART" id="SM00304">
    <property type="entry name" value="HAMP"/>
    <property type="match status" value="1"/>
</dbReference>
<sequence>MTIAKRLLLLVGAALASLLTLTFINYYQMNKVFDATNYATVNVVPSLETLNKVSTEFGRLRLRVYRHVLATEAAEKAEIDKSINEARGWIDQTLSKYQDLISDAEDKRLLEAEKVAIVEYNKAVDSVLVVSRENRTDEARAQMKKIQPEAVKFIETLEAHMKYNEELGKRSAAEAIATKDSATWIAFGILGVGAAAMIAISLLTIRSITSRIAEANAMTARIAEGDLRQAARTSGGADDEIGEILSALEKMRAELAQTISGVIANSNQVASSATELSATAHQVSVSSEQQSASTASAAAAVEELTVSIDHVGSSADEANERAIEAGRQAANSGAEVAAAADKIGKVADQVENTSSQIQQLSEQVQQIDKITVVIREVADQTNLLALNAAIEAARAGEQGRGFAVVADEVRKLAERTTSSVREISNVISAIQQGAIGAATSMQSSRTLVGEVVSSAGAASDSMGSIRDGAHTMQGAIESISDALREQRGASTELARNVEAIAQMSEENSAAVSSVADTAHRLVSVSDHLKSSVARFRV</sequence>
<keyword evidence="4 9" id="KW-0472">Membrane</keyword>
<evidence type="ECO:0000313" key="13">
    <source>
        <dbReference type="Proteomes" id="UP001157167"/>
    </source>
</evidence>
<dbReference type="Gene3D" id="1.10.287.950">
    <property type="entry name" value="Methyl-accepting chemotaxis protein"/>
    <property type="match status" value="1"/>
</dbReference>
<dbReference type="InterPro" id="IPR003660">
    <property type="entry name" value="HAMP_dom"/>
</dbReference>
<evidence type="ECO:0000256" key="5">
    <source>
        <dbReference type="ARBA" id="ARBA00023224"/>
    </source>
</evidence>
<reference evidence="13" key="1">
    <citation type="journal article" date="2019" name="Int. J. Syst. Evol. Microbiol.">
        <title>The Global Catalogue of Microorganisms (GCM) 10K type strain sequencing project: providing services to taxonomists for standard genome sequencing and annotation.</title>
        <authorList>
            <consortium name="The Broad Institute Genomics Platform"/>
            <consortium name="The Broad Institute Genome Sequencing Center for Infectious Disease"/>
            <person name="Wu L."/>
            <person name="Ma J."/>
        </authorList>
    </citation>
    <scope>NUCLEOTIDE SEQUENCE [LARGE SCALE GENOMIC DNA]</scope>
    <source>
        <strain evidence="13">NBRC 102407</strain>
    </source>
</reference>
<comment type="caution">
    <text evidence="12">The sequence shown here is derived from an EMBL/GenBank/DDBJ whole genome shotgun (WGS) entry which is preliminary data.</text>
</comment>
<dbReference type="CDD" id="cd06225">
    <property type="entry name" value="HAMP"/>
    <property type="match status" value="1"/>
</dbReference>
<keyword evidence="5 7" id="KW-0807">Transducer</keyword>
<evidence type="ECO:0000259" key="11">
    <source>
        <dbReference type="PROSITE" id="PS50885"/>
    </source>
</evidence>
<dbReference type="PROSITE" id="PS50111">
    <property type="entry name" value="CHEMOTAXIS_TRANSDUC_2"/>
    <property type="match status" value="1"/>
</dbReference>
<protein>
    <submittedName>
        <fullName evidence="12">Methyl-accepting chemotaxis protein</fullName>
    </submittedName>
</protein>
<feature type="domain" description="Methyl-accepting transducer" evidence="10">
    <location>
        <begin position="265"/>
        <end position="501"/>
    </location>
</feature>
<evidence type="ECO:0000256" key="6">
    <source>
        <dbReference type="ARBA" id="ARBA00029447"/>
    </source>
</evidence>
<feature type="domain" description="HAMP" evidence="11">
    <location>
        <begin position="206"/>
        <end position="260"/>
    </location>
</feature>
<evidence type="ECO:0000256" key="9">
    <source>
        <dbReference type="SAM" id="Phobius"/>
    </source>
</evidence>
<proteinExistence type="inferred from homology"/>
<evidence type="ECO:0000313" key="12">
    <source>
        <dbReference type="EMBL" id="GLT21852.1"/>
    </source>
</evidence>
<dbReference type="Pfam" id="PF00015">
    <property type="entry name" value="MCPsignal"/>
    <property type="match status" value="1"/>
</dbReference>
<evidence type="ECO:0000256" key="3">
    <source>
        <dbReference type="ARBA" id="ARBA00022989"/>
    </source>
</evidence>
<feature type="transmembrane region" description="Helical" evidence="9">
    <location>
        <begin position="184"/>
        <end position="205"/>
    </location>
</feature>
<accession>A0ABQ6FB39</accession>
<keyword evidence="8" id="KW-0175">Coiled coil</keyword>